<keyword evidence="3" id="KW-1185">Reference proteome</keyword>
<organism evidence="2 3">
    <name type="scientific">Solitalea canadensis (strain ATCC 29591 / DSM 3403 / JCM 21819 / LMG 8368 / NBRC 15130 / NCIMB 12057 / USAM 9D)</name>
    <name type="common">Flexibacter canadensis</name>
    <dbReference type="NCBI Taxonomy" id="929556"/>
    <lineage>
        <taxon>Bacteria</taxon>
        <taxon>Pseudomonadati</taxon>
        <taxon>Bacteroidota</taxon>
        <taxon>Sphingobacteriia</taxon>
        <taxon>Sphingobacteriales</taxon>
        <taxon>Sphingobacteriaceae</taxon>
        <taxon>Solitalea</taxon>
    </lineage>
</organism>
<dbReference type="KEGG" id="scn:Solca_0888"/>
<evidence type="ECO:0000313" key="3">
    <source>
        <dbReference type="Proteomes" id="UP000007590"/>
    </source>
</evidence>
<sequence>MKKLLFFLALLMPFTVLAQTITSKSMAKAPVKKTAKPIDTAQKKKVAVKKVIYDSIVTLTENTIQDSVKKKAVKKTVKPTDSLVKKAGAKKTVKPTDSLMKKAGVKKTVKPADSLAKKAAVKKTGKTADSATTVKLPKGWFEISGSDSTDIRESLLKKNAEEWFTDWFSITNERNQGFKASVADSINRDRGYYLGHGTYAMKDTLSQNRISSIKMDYKTEVKVKGKSYQYRFYDFKIKSTLLQNGKVISDEMVDMEAEKEQTKDQYHTWRLKKLQNEMQNILDNFQSMMQQEPQRLNAFE</sequence>
<evidence type="ECO:0008006" key="4">
    <source>
        <dbReference type="Google" id="ProtNLM"/>
    </source>
</evidence>
<evidence type="ECO:0000313" key="2">
    <source>
        <dbReference type="EMBL" id="AFD06003.1"/>
    </source>
</evidence>
<reference evidence="2" key="1">
    <citation type="submission" date="2012-02" db="EMBL/GenBank/DDBJ databases">
        <title>The complete genome of Solitalea canadensis DSM 3403.</title>
        <authorList>
            <consortium name="US DOE Joint Genome Institute (JGI-PGF)"/>
            <person name="Lucas S."/>
            <person name="Copeland A."/>
            <person name="Lapidus A."/>
            <person name="Glavina del Rio T."/>
            <person name="Dalin E."/>
            <person name="Tice H."/>
            <person name="Bruce D."/>
            <person name="Goodwin L."/>
            <person name="Pitluck S."/>
            <person name="Peters L."/>
            <person name="Ovchinnikova G."/>
            <person name="Lu M."/>
            <person name="Kyrpides N."/>
            <person name="Mavromatis K."/>
            <person name="Ivanova N."/>
            <person name="Brettin T."/>
            <person name="Detter J.C."/>
            <person name="Han C."/>
            <person name="Larimer F."/>
            <person name="Land M."/>
            <person name="Hauser L."/>
            <person name="Markowitz V."/>
            <person name="Cheng J.-F."/>
            <person name="Hugenholtz P."/>
            <person name="Woyke T."/>
            <person name="Wu D."/>
            <person name="Spring S."/>
            <person name="Schroeder M."/>
            <person name="Kopitz M."/>
            <person name="Brambilla E."/>
            <person name="Klenk H.-P."/>
            <person name="Eisen J.A."/>
        </authorList>
    </citation>
    <scope>NUCLEOTIDE SEQUENCE</scope>
    <source>
        <strain evidence="2">DSM 3403</strain>
    </source>
</reference>
<dbReference type="EMBL" id="CP003349">
    <property type="protein sequence ID" value="AFD06003.1"/>
    <property type="molecule type" value="Genomic_DNA"/>
</dbReference>
<dbReference type="AlphaFoldDB" id="H8KV03"/>
<dbReference type="Proteomes" id="UP000007590">
    <property type="component" value="Chromosome"/>
</dbReference>
<dbReference type="OrthoDB" id="9844559at2"/>
<dbReference type="RefSeq" id="WP_014679231.1">
    <property type="nucleotide sequence ID" value="NC_017770.1"/>
</dbReference>
<gene>
    <name evidence="2" type="ordered locus">Solca_0888</name>
</gene>
<keyword evidence="1" id="KW-0732">Signal</keyword>
<proteinExistence type="predicted"/>
<evidence type="ECO:0000256" key="1">
    <source>
        <dbReference type="SAM" id="SignalP"/>
    </source>
</evidence>
<accession>H8KV03</accession>
<dbReference type="HOGENOM" id="CLU_927179_0_0_10"/>
<protein>
    <recommendedName>
        <fullName evidence="4">DUF4468 domain-containing protein</fullName>
    </recommendedName>
</protein>
<feature type="signal peptide" evidence="1">
    <location>
        <begin position="1"/>
        <end position="18"/>
    </location>
</feature>
<feature type="chain" id="PRO_5003613431" description="DUF4468 domain-containing protein" evidence="1">
    <location>
        <begin position="19"/>
        <end position="300"/>
    </location>
</feature>
<name>H8KV03_SOLCM</name>